<keyword evidence="6" id="KW-0282">Flagellum</keyword>
<dbReference type="SUPFAM" id="SSF64518">
    <property type="entry name" value="Phase 1 flagellin"/>
    <property type="match status" value="1"/>
</dbReference>
<evidence type="ECO:0000313" key="6">
    <source>
        <dbReference type="EMBL" id="KAB7739111.1"/>
    </source>
</evidence>
<reference evidence="6 7" key="1">
    <citation type="submission" date="2019-09" db="EMBL/GenBank/DDBJ databases">
        <title>Parvibaculum sedimenti sp. nov., isolated from sediment.</title>
        <authorList>
            <person name="Wang Y."/>
        </authorList>
    </citation>
    <scope>NUCLEOTIDE SEQUENCE [LARGE SCALE GENOMIC DNA]</scope>
    <source>
        <strain evidence="6 7">HXT-9</strain>
    </source>
</reference>
<keyword evidence="7" id="KW-1185">Reference proteome</keyword>
<dbReference type="GO" id="GO:0009288">
    <property type="term" value="C:bacterial-type flagellum"/>
    <property type="evidence" value="ECO:0007669"/>
    <property type="project" value="UniProtKB-SubCell"/>
</dbReference>
<dbReference type="AlphaFoldDB" id="A0A6N6VEI5"/>
<gene>
    <name evidence="6" type="ORF">F2P47_13970</name>
</gene>
<keyword evidence="6" id="KW-0969">Cilium</keyword>
<dbReference type="InterPro" id="IPR001492">
    <property type="entry name" value="Flagellin"/>
</dbReference>
<dbReference type="PANTHER" id="PTHR42792:SF1">
    <property type="entry name" value="FLAGELLAR HOOK-ASSOCIATED PROTEIN 3"/>
    <property type="match status" value="1"/>
</dbReference>
<evidence type="ECO:0000256" key="1">
    <source>
        <dbReference type="ARBA" id="ARBA00004365"/>
    </source>
</evidence>
<comment type="similarity">
    <text evidence="3">Belongs to the bacterial flagellin family.</text>
</comment>
<protein>
    <submittedName>
        <fullName evidence="6">Flagellar biosynthesis protein FlgL</fullName>
    </submittedName>
</protein>
<comment type="subcellular location">
    <subcellularLocation>
        <location evidence="1">Bacterial flagellum</location>
    </subcellularLocation>
    <subcellularLocation>
        <location evidence="2">Secreted</location>
    </subcellularLocation>
</comment>
<feature type="domain" description="Flagellin N-terminal" evidence="5">
    <location>
        <begin position="3"/>
        <end position="138"/>
    </location>
</feature>
<comment type="caution">
    <text evidence="6">The sequence shown here is derived from an EMBL/GenBank/DDBJ whole genome shotgun (WGS) entry which is preliminary data.</text>
</comment>
<sequence length="494" mass="50554">MQISSLSQSTAMKNSIANIQTQLADLQQQLTSGYKADTYAKLGSATSLVLSLNNQVSQSNSYIDTINTVQLRIQTSADALTSINSMASSVKTGSLTSSFDLSAGTGTQTSFQTTAGAYLDQMVSLLNQSVADRYLFGGKDTQTTPVVSTDLMLNGDTAHAGLKTVIAERAKADLGADGMGRLSTSAPTADSVSLTEDSGVFGFKLSSVSSNLTGATVTGPAGSPASLNVQFGATLPADGDTISVDLALPDGTTTTVKLAATTKNPAGAGQFTIGADAATSAANFQSALTASIKSEAGSTLKAASAVQAGNDFFGNPPQRVSGSDPYTATALQDGTTTDTVFWYQGDTSGAAGDNFVATVGDGQQIAYGARADQSAIVTALKAAAVISVVQYDATDTNAAASYSALTQRTATALNYKGTQSIEGVVTKLGLQSSNLDATKTSLQTQIATSQSLLGDNLNANDYEVSTKLTTLMTQLQASYQITSSLSKLSLVTYM</sequence>
<evidence type="ECO:0000256" key="3">
    <source>
        <dbReference type="ARBA" id="ARBA00005709"/>
    </source>
</evidence>
<evidence type="ECO:0000256" key="4">
    <source>
        <dbReference type="ARBA" id="ARBA00023143"/>
    </source>
</evidence>
<dbReference type="GO" id="GO:0005198">
    <property type="term" value="F:structural molecule activity"/>
    <property type="evidence" value="ECO:0007669"/>
    <property type="project" value="InterPro"/>
</dbReference>
<evidence type="ECO:0000259" key="5">
    <source>
        <dbReference type="Pfam" id="PF00669"/>
    </source>
</evidence>
<dbReference type="GO" id="GO:0005576">
    <property type="term" value="C:extracellular region"/>
    <property type="evidence" value="ECO:0007669"/>
    <property type="project" value="UniProtKB-SubCell"/>
</dbReference>
<dbReference type="RefSeq" id="WP_152216994.1">
    <property type="nucleotide sequence ID" value="NZ_JBAQYD010000178.1"/>
</dbReference>
<organism evidence="6 7">
    <name type="scientific">Parvibaculum sedimenti</name>
    <dbReference type="NCBI Taxonomy" id="2608632"/>
    <lineage>
        <taxon>Bacteria</taxon>
        <taxon>Pseudomonadati</taxon>
        <taxon>Pseudomonadota</taxon>
        <taxon>Alphaproteobacteria</taxon>
        <taxon>Hyphomicrobiales</taxon>
        <taxon>Parvibaculaceae</taxon>
        <taxon>Parvibaculum</taxon>
    </lineage>
</organism>
<dbReference type="Gene3D" id="1.20.1330.10">
    <property type="entry name" value="f41 fragment of flagellin, N-terminal domain"/>
    <property type="match status" value="1"/>
</dbReference>
<evidence type="ECO:0000256" key="2">
    <source>
        <dbReference type="ARBA" id="ARBA00004613"/>
    </source>
</evidence>
<dbReference type="Proteomes" id="UP000468901">
    <property type="component" value="Unassembled WGS sequence"/>
</dbReference>
<evidence type="ECO:0000313" key="7">
    <source>
        <dbReference type="Proteomes" id="UP000468901"/>
    </source>
</evidence>
<dbReference type="InterPro" id="IPR001029">
    <property type="entry name" value="Flagellin_N"/>
</dbReference>
<keyword evidence="6" id="KW-0966">Cell projection</keyword>
<proteinExistence type="inferred from homology"/>
<dbReference type="Pfam" id="PF00669">
    <property type="entry name" value="Flagellin_N"/>
    <property type="match status" value="1"/>
</dbReference>
<dbReference type="PANTHER" id="PTHR42792">
    <property type="entry name" value="FLAGELLIN"/>
    <property type="match status" value="1"/>
</dbReference>
<accession>A0A6N6VEI5</accession>
<keyword evidence="4" id="KW-0975">Bacterial flagellum</keyword>
<dbReference type="EMBL" id="WESC01000013">
    <property type="protein sequence ID" value="KAB7739111.1"/>
    <property type="molecule type" value="Genomic_DNA"/>
</dbReference>
<name>A0A6N6VEI5_9HYPH</name>